<evidence type="ECO:0000313" key="3">
    <source>
        <dbReference type="EMBL" id="QDG49892.1"/>
    </source>
</evidence>
<name>A0A4Y6PRV9_PERCE</name>
<organism evidence="4 6">
    <name type="scientific">Persicimonas caeni</name>
    <dbReference type="NCBI Taxonomy" id="2292766"/>
    <lineage>
        <taxon>Bacteria</taxon>
        <taxon>Deltaproteobacteria</taxon>
        <taxon>Bradymonadales</taxon>
        <taxon>Bradymonadaceae</taxon>
        <taxon>Persicimonas</taxon>
    </lineage>
</organism>
<evidence type="ECO:0000313" key="6">
    <source>
        <dbReference type="Proteomes" id="UP000315995"/>
    </source>
</evidence>
<dbReference type="Proteomes" id="UP000315995">
    <property type="component" value="Chromosome"/>
</dbReference>
<evidence type="ECO:0000256" key="1">
    <source>
        <dbReference type="SAM" id="MobiDB-lite"/>
    </source>
</evidence>
<evidence type="ECO:0000259" key="2">
    <source>
        <dbReference type="Pfam" id="PF13546"/>
    </source>
</evidence>
<dbReference type="OrthoDB" id="151236at2"/>
<accession>A0A5B8Y7E4</accession>
<feature type="region of interest" description="Disordered" evidence="1">
    <location>
        <begin position="383"/>
        <end position="406"/>
    </location>
</feature>
<keyword evidence="6" id="KW-1185">Reference proteome</keyword>
<dbReference type="EMBL" id="CP041186">
    <property type="protein sequence ID" value="QDG51072.1"/>
    <property type="molecule type" value="Genomic_DNA"/>
</dbReference>
<dbReference type="EMBL" id="CP041186">
    <property type="protein sequence ID" value="QDG51432.1"/>
    <property type="molecule type" value="Genomic_DNA"/>
</dbReference>
<dbReference type="Pfam" id="PF13546">
    <property type="entry name" value="DDE_5"/>
    <property type="match status" value="1"/>
</dbReference>
<feature type="compositionally biased region" description="Basic residues" evidence="1">
    <location>
        <begin position="383"/>
        <end position="394"/>
    </location>
</feature>
<proteinExistence type="predicted"/>
<sequence>MNSPKTTELSQNPHLPNIMTSTILPLIAQFRSAFSAPSFANFQFLMLAWLMNPARGWISNCLRAIFHMPQLYPTDRGKAKHFSCFYRLFSRAKWSTDELGHLMLGLFEPWLGESVTILIDDTLCRRSGPMVLGAGFHYDPLQVSYEQGRHRVRFSFGLNFVVLAVWVPCPFVHARGVAIPVLFRLYRSKKTCPEGKWKRRTELAVEMLEVLRSWWPTRPLELCVDDEYACKRVGAVLDQNIILTAPMRFDAALYQHKRPEHTGRGRRPIWGKRLETPKELAQDASVPWQHMELVVYGRTVTLMVKTYQARWKSMGKERVLTILVTRDPTGTYDDRCFFRTEADAEVQDFFTTICRRWTLEMTFRDAKQLLHLEDIQSGFIHRGKPAKTHRRKRPGPQAPVDADPRASRRTGPFVMLAYGFVVRWYLAHGQPARDLKWAKFLAPWWRHKTTISFGDMLQAFRRQMEHEQLWTNPPEHGFDENYLQSLGFERPNQQKLFTMAA</sequence>
<evidence type="ECO:0000313" key="5">
    <source>
        <dbReference type="EMBL" id="QDG51432.1"/>
    </source>
</evidence>
<dbReference type="EMBL" id="CP041186">
    <property type="protein sequence ID" value="QDG49892.1"/>
    <property type="molecule type" value="Genomic_DNA"/>
</dbReference>
<dbReference type="InterPro" id="IPR038721">
    <property type="entry name" value="IS701-like_DDE_dom"/>
</dbReference>
<accession>A0A4Y6PRV9</accession>
<reference evidence="4 6" key="1">
    <citation type="submission" date="2019-06" db="EMBL/GenBank/DDBJ databases">
        <title>Persicimonas caeni gen. nov., sp. nov., a predatory bacterium isolated from solar saltern.</title>
        <authorList>
            <person name="Wang S."/>
        </authorList>
    </citation>
    <scope>NUCLEOTIDE SEQUENCE [LARGE SCALE GENOMIC DNA]</scope>
    <source>
        <strain evidence="4 6">YN101</strain>
    </source>
</reference>
<evidence type="ECO:0000313" key="4">
    <source>
        <dbReference type="EMBL" id="QDG51072.1"/>
    </source>
</evidence>
<dbReference type="AlphaFoldDB" id="A0A4Y6PRV9"/>
<gene>
    <name evidence="3" type="ORF">FIV42_03785</name>
    <name evidence="4" type="ORF">FIV42_10100</name>
    <name evidence="5" type="ORF">FIV42_11965</name>
</gene>
<feature type="domain" description="Transposase IS701-like DDE" evidence="2">
    <location>
        <begin position="80"/>
        <end position="284"/>
    </location>
</feature>
<protein>
    <submittedName>
        <fullName evidence="4">Transposase</fullName>
    </submittedName>
</protein>